<feature type="region of interest" description="Disordered" evidence="1">
    <location>
        <begin position="1"/>
        <end position="24"/>
    </location>
</feature>
<dbReference type="InterPro" id="IPR052722">
    <property type="entry name" value="PgpH_phosphodiesterase"/>
</dbReference>
<dbReference type="PANTHER" id="PTHR36442:SF1">
    <property type="entry name" value="CYCLIC-DI-AMP PHOSPHODIESTERASE PGPH"/>
    <property type="match status" value="1"/>
</dbReference>
<dbReference type="InterPro" id="IPR006674">
    <property type="entry name" value="HD_domain"/>
</dbReference>
<evidence type="ECO:0000313" key="4">
    <source>
        <dbReference type="EMBL" id="QUL99480.1"/>
    </source>
</evidence>
<evidence type="ECO:0000256" key="2">
    <source>
        <dbReference type="SAM" id="Phobius"/>
    </source>
</evidence>
<dbReference type="CDD" id="cd00077">
    <property type="entry name" value="HDc"/>
    <property type="match status" value="1"/>
</dbReference>
<keyword evidence="2" id="KW-1133">Transmembrane helix</keyword>
<feature type="transmembrane region" description="Helical" evidence="2">
    <location>
        <begin position="455"/>
        <end position="475"/>
    </location>
</feature>
<feature type="transmembrane region" description="Helical" evidence="2">
    <location>
        <begin position="287"/>
        <end position="310"/>
    </location>
</feature>
<feature type="transmembrane region" description="Helical" evidence="2">
    <location>
        <begin position="45"/>
        <end position="64"/>
    </location>
</feature>
<feature type="region of interest" description="Disordered" evidence="1">
    <location>
        <begin position="706"/>
        <end position="726"/>
    </location>
</feature>
<feature type="compositionally biased region" description="Basic and acidic residues" evidence="1">
    <location>
        <begin position="1"/>
        <end position="12"/>
    </location>
</feature>
<keyword evidence="2" id="KW-0472">Membrane</keyword>
<dbReference type="NCBIfam" id="TIGR00277">
    <property type="entry name" value="HDIG"/>
    <property type="match status" value="1"/>
</dbReference>
<dbReference type="InterPro" id="IPR011624">
    <property type="entry name" value="Metal-dep_PHydrolase_7TM_extra"/>
</dbReference>
<dbReference type="Pfam" id="PF07698">
    <property type="entry name" value="7TM-7TMR_HD"/>
    <property type="match status" value="1"/>
</dbReference>
<dbReference type="InterPro" id="IPR011621">
    <property type="entry name" value="Metal-dep_PHydrolase_7TM_intra"/>
</dbReference>
<gene>
    <name evidence="4" type="ORF">IMF26_05430</name>
</gene>
<dbReference type="AlphaFoldDB" id="A0AAT9LI22"/>
<sequence>MSQREAERDSKNRGGNPTRPSGDRGRVFRTALEFLRKIKLSTPSILWASLGLLVTFGVFFVSLVPPQIGLKAGEVAPFDVKATREVIDDAATERLKEQVIRSVSQKYDSDERVLEEIKSLFKELGDKISVLSSSTNLTTQDIVKELRPFLSKNISDADIIGVVATSPDTVATSIAKAKQIVEDILQRGLKPEHLETGKEEAYARIAADKAIPDQVARFLSSFVEKNLKPNLILNQAETDKQIKEALAAVEPVRIRRGEYIVRKGEVVSQDQIAILEKLGMVGPRVRFSAVSGAGLMALLFCGFIAVYLYLFYPDATDPKNSALLSSIVILSLLAIKGFSAVSGLLAPVAAGVMLASTLVDRRFGTFFAACLTLAVGVMTGFELKYMALSLVAGLASALSVKKVWNRTQLFRAGLVVMLVSSLTFISLGLTGAMALGDVFSWQEAMFVLLNGPLSAVLAVGSLPLFETMFGIITPIKLIELSNPEHPLLHRLLLEAPGTYHHSIMVGNLAEAAAWAIGADSLLTRVGAYYHDVGKIKRPYLFAENQIFGMENPHDKMNPSLSSAVVISHVKDGLELAREHKVPEVIQKFIAEHHGTTLASYFYAKASETASKDGRPPEEWDFRYEGPRPSTKETAIVMLADSVEAATRALSKPTPARIESVVRRIIHERLMDHQLDRSDLTLKELDIIAETFTRVLAGVFHTRIEYPAKPGKEGVPDKDSPSRNGGQ</sequence>
<reference evidence="4" key="1">
    <citation type="submission" date="2020-10" db="EMBL/GenBank/DDBJ databases">
        <authorList>
            <person name="Kadnikov V."/>
            <person name="Beletsky A.V."/>
            <person name="Mardanov A.V."/>
            <person name="Karnachuk O.V."/>
            <person name="Ravin N.V."/>
        </authorList>
    </citation>
    <scope>NUCLEOTIDE SEQUENCE</scope>
    <source>
        <strain evidence="4">Bu02</strain>
    </source>
</reference>
<dbReference type="SMART" id="SM00471">
    <property type="entry name" value="HDc"/>
    <property type="match status" value="1"/>
</dbReference>
<feature type="transmembrane region" description="Helical" evidence="2">
    <location>
        <begin position="385"/>
        <end position="400"/>
    </location>
</feature>
<dbReference type="EMBL" id="CP062796">
    <property type="protein sequence ID" value="QUL99480.1"/>
    <property type="molecule type" value="Genomic_DNA"/>
</dbReference>
<feature type="domain" description="HD/PDEase" evidence="3">
    <location>
        <begin position="494"/>
        <end position="654"/>
    </location>
</feature>
<organism evidence="4">
    <name type="scientific">Candidatus Fermentithermobacillus carboniphilus</name>
    <dbReference type="NCBI Taxonomy" id="3085328"/>
    <lineage>
        <taxon>Bacteria</taxon>
        <taxon>Bacillati</taxon>
        <taxon>Bacillota</taxon>
        <taxon>Candidatus Fermentithermobacillia</taxon>
        <taxon>Candidatus Fermentithermobacillales</taxon>
        <taxon>Candidatus Fermentithermobacillaceae</taxon>
        <taxon>Candidatus Fermentithermobacillus</taxon>
    </lineage>
</organism>
<accession>A0AAT9LI22</accession>
<dbReference type="PANTHER" id="PTHR36442">
    <property type="entry name" value="CYCLIC-DI-AMP PHOSPHODIESTERASE PGPH"/>
    <property type="match status" value="1"/>
</dbReference>
<dbReference type="InterPro" id="IPR006675">
    <property type="entry name" value="HDIG_dom"/>
</dbReference>
<proteinExistence type="predicted"/>
<evidence type="ECO:0000259" key="3">
    <source>
        <dbReference type="SMART" id="SM00471"/>
    </source>
</evidence>
<dbReference type="SUPFAM" id="SSF109604">
    <property type="entry name" value="HD-domain/PDEase-like"/>
    <property type="match status" value="1"/>
</dbReference>
<feature type="transmembrane region" description="Helical" evidence="2">
    <location>
        <begin position="412"/>
        <end position="435"/>
    </location>
</feature>
<dbReference type="Pfam" id="PF07697">
    <property type="entry name" value="7TMR-HDED"/>
    <property type="match status" value="1"/>
</dbReference>
<keyword evidence="2" id="KW-0812">Transmembrane</keyword>
<feature type="transmembrane region" description="Helical" evidence="2">
    <location>
        <begin position="322"/>
        <end position="355"/>
    </location>
</feature>
<evidence type="ECO:0000256" key="1">
    <source>
        <dbReference type="SAM" id="MobiDB-lite"/>
    </source>
</evidence>
<dbReference type="Gene3D" id="1.10.3210.10">
    <property type="entry name" value="Hypothetical protein af1432"/>
    <property type="match status" value="1"/>
</dbReference>
<reference evidence="4" key="2">
    <citation type="journal article" date="2023" name="Biology">
        <title>Prokaryotic Life Associated with Coal-Fire Gas Vents Revealed by Metagenomics.</title>
        <authorList>
            <person name="Kadnikov V.V."/>
            <person name="Mardanov A.V."/>
            <person name="Beletsky A.V."/>
            <person name="Karnachuk O.V."/>
            <person name="Ravin N.V."/>
        </authorList>
    </citation>
    <scope>NUCLEOTIDE SEQUENCE</scope>
    <source>
        <strain evidence="4">Bu02</strain>
    </source>
</reference>
<dbReference type="Pfam" id="PF01966">
    <property type="entry name" value="HD"/>
    <property type="match status" value="1"/>
</dbReference>
<feature type="compositionally biased region" description="Basic and acidic residues" evidence="1">
    <location>
        <begin position="706"/>
        <end position="720"/>
    </location>
</feature>
<dbReference type="KEGG" id="fcz:IMF26_05430"/>
<name>A0AAT9LI22_9FIRM</name>
<dbReference type="InterPro" id="IPR003607">
    <property type="entry name" value="HD/PDEase_dom"/>
</dbReference>
<protein>
    <submittedName>
        <fullName evidence="4">HDIG domain-containing protein</fullName>
    </submittedName>
</protein>